<comment type="caution">
    <text evidence="2">The sequence shown here is derived from an EMBL/GenBank/DDBJ whole genome shotgun (WGS) entry which is preliminary data.</text>
</comment>
<reference evidence="2" key="1">
    <citation type="journal article" date="2015" name="Nature">
        <title>Complex archaea that bridge the gap between prokaryotes and eukaryotes.</title>
        <authorList>
            <person name="Spang A."/>
            <person name="Saw J.H."/>
            <person name="Jorgensen S.L."/>
            <person name="Zaremba-Niedzwiedzka K."/>
            <person name="Martijn J."/>
            <person name="Lind A.E."/>
            <person name="van Eijk R."/>
            <person name="Schleper C."/>
            <person name="Guy L."/>
            <person name="Ettema T.J."/>
        </authorList>
    </citation>
    <scope>NUCLEOTIDE SEQUENCE</scope>
</reference>
<keyword evidence="1" id="KW-0812">Transmembrane</keyword>
<organism evidence="2">
    <name type="scientific">marine sediment metagenome</name>
    <dbReference type="NCBI Taxonomy" id="412755"/>
    <lineage>
        <taxon>unclassified sequences</taxon>
        <taxon>metagenomes</taxon>
        <taxon>ecological metagenomes</taxon>
    </lineage>
</organism>
<proteinExistence type="predicted"/>
<sequence length="104" mass="11522">MIESVYITLIILAFVMLPTSFFIRTEEGKFIQQVVLLAIATALFGALAAASFNVEIFTCTTSSCVKESFVFEDNAYIFGFFALISGVLVLVKSFDAFYFSKGRL</sequence>
<evidence type="ECO:0000256" key="1">
    <source>
        <dbReference type="SAM" id="Phobius"/>
    </source>
</evidence>
<keyword evidence="1" id="KW-1133">Transmembrane helix</keyword>
<accession>A0A0F8WIT8</accession>
<gene>
    <name evidence="2" type="ORF">LCGC14_3148140</name>
</gene>
<feature type="transmembrane region" description="Helical" evidence="1">
    <location>
        <begin position="6"/>
        <end position="23"/>
    </location>
</feature>
<dbReference type="EMBL" id="LAZR01069222">
    <property type="protein sequence ID" value="KKK48140.1"/>
    <property type="molecule type" value="Genomic_DNA"/>
</dbReference>
<protein>
    <recommendedName>
        <fullName evidence="3">NADH-Ubiquinone oxidoreductase (complex I) chain 5 N-terminal domain-containing protein</fullName>
    </recommendedName>
</protein>
<evidence type="ECO:0000313" key="2">
    <source>
        <dbReference type="EMBL" id="KKK48140.1"/>
    </source>
</evidence>
<evidence type="ECO:0008006" key="3">
    <source>
        <dbReference type="Google" id="ProtNLM"/>
    </source>
</evidence>
<feature type="transmembrane region" description="Helical" evidence="1">
    <location>
        <begin position="74"/>
        <end position="94"/>
    </location>
</feature>
<keyword evidence="1" id="KW-0472">Membrane</keyword>
<dbReference type="AlphaFoldDB" id="A0A0F8WIT8"/>
<feature type="transmembrane region" description="Helical" evidence="1">
    <location>
        <begin position="35"/>
        <end position="54"/>
    </location>
</feature>
<name>A0A0F8WIT8_9ZZZZ</name>